<organism evidence="6 7">
    <name type="scientific">Nocardioides kribbensis</name>
    <dbReference type="NCBI Taxonomy" id="305517"/>
    <lineage>
        <taxon>Bacteria</taxon>
        <taxon>Bacillati</taxon>
        <taxon>Actinomycetota</taxon>
        <taxon>Actinomycetes</taxon>
        <taxon>Propionibacteriales</taxon>
        <taxon>Nocardioidaceae</taxon>
        <taxon>Nocardioides</taxon>
    </lineage>
</organism>
<sequence length="269" mass="27263">MPRPVPAPAPWPGPGGPPRLLLLTDRSQLGLGRSLVGTVAECVEAGLRAVVVREPDLHPRARHALLAALARLPGLVVISSRLPDPAAHGVHLAAHQRPDRWATSAAGPVVGRSCHAVGEVRSAAAEGAAYVVLSPFGVSLSKPGHLPPLPRTAYAEAADAGVPVLALGGIGRDDVAAALDAGAHGVAVMGAVMRARDPAAEVAALLARLPPPASRALAAQPPGRQAPGGPPPASRPPTSHPPERQPPEPPARASCHAPSTALPARQPLR</sequence>
<protein>
    <submittedName>
        <fullName evidence="6">Thiamine phosphate synthase</fullName>
    </submittedName>
</protein>
<dbReference type="CDD" id="cd00564">
    <property type="entry name" value="TMP_TenI"/>
    <property type="match status" value="1"/>
</dbReference>
<evidence type="ECO:0000256" key="1">
    <source>
        <dbReference type="ARBA" id="ARBA00003814"/>
    </source>
</evidence>
<proteinExistence type="predicted"/>
<evidence type="ECO:0000256" key="3">
    <source>
        <dbReference type="ARBA" id="ARBA00022977"/>
    </source>
</evidence>
<gene>
    <name evidence="6" type="ORF">V6R90_10090</name>
</gene>
<dbReference type="RefSeq" id="WP_349804579.1">
    <property type="nucleotide sequence ID" value="NZ_JBEGDP010000009.1"/>
</dbReference>
<comment type="pathway">
    <text evidence="2">Cofactor biosynthesis; thiamine diphosphate biosynthesis.</text>
</comment>
<dbReference type="Pfam" id="PF02581">
    <property type="entry name" value="TMP-TENI"/>
    <property type="match status" value="1"/>
</dbReference>
<evidence type="ECO:0000313" key="7">
    <source>
        <dbReference type="Proteomes" id="UP001482520"/>
    </source>
</evidence>
<keyword evidence="7" id="KW-1185">Reference proteome</keyword>
<keyword evidence="3" id="KW-0784">Thiamine biosynthesis</keyword>
<evidence type="ECO:0000256" key="4">
    <source>
        <dbReference type="SAM" id="MobiDB-lite"/>
    </source>
</evidence>
<dbReference type="InterPro" id="IPR013785">
    <property type="entry name" value="Aldolase_TIM"/>
</dbReference>
<dbReference type="PANTHER" id="PTHR20857">
    <property type="entry name" value="THIAMINE-PHOSPHATE PYROPHOSPHORYLASE"/>
    <property type="match status" value="1"/>
</dbReference>
<dbReference type="Gene3D" id="3.20.20.70">
    <property type="entry name" value="Aldolase class I"/>
    <property type="match status" value="1"/>
</dbReference>
<dbReference type="SUPFAM" id="SSF51391">
    <property type="entry name" value="Thiamin phosphate synthase"/>
    <property type="match status" value="1"/>
</dbReference>
<feature type="domain" description="Thiamine phosphate synthase/TenI" evidence="5">
    <location>
        <begin position="21"/>
        <end position="192"/>
    </location>
</feature>
<dbReference type="Proteomes" id="UP001482520">
    <property type="component" value="Unassembled WGS sequence"/>
</dbReference>
<comment type="function">
    <text evidence="1">Condenses 4-methyl-5-(beta-hydroxyethyl)thiazole monophosphate (THZ-P) and 2-methyl-4-amino-5-hydroxymethyl pyrimidine pyrophosphate (HMP-PP) to form thiamine monophosphate (TMP).</text>
</comment>
<evidence type="ECO:0000313" key="6">
    <source>
        <dbReference type="EMBL" id="MEQ7847629.1"/>
    </source>
</evidence>
<name>A0ABV1NYR4_9ACTN</name>
<feature type="compositionally biased region" description="Low complexity" evidence="4">
    <location>
        <begin position="214"/>
        <end position="227"/>
    </location>
</feature>
<dbReference type="EMBL" id="JBEGDP010000009">
    <property type="protein sequence ID" value="MEQ7847629.1"/>
    <property type="molecule type" value="Genomic_DNA"/>
</dbReference>
<feature type="region of interest" description="Disordered" evidence="4">
    <location>
        <begin position="214"/>
        <end position="269"/>
    </location>
</feature>
<evidence type="ECO:0000259" key="5">
    <source>
        <dbReference type="Pfam" id="PF02581"/>
    </source>
</evidence>
<comment type="caution">
    <text evidence="6">The sequence shown here is derived from an EMBL/GenBank/DDBJ whole genome shotgun (WGS) entry which is preliminary data.</text>
</comment>
<dbReference type="InterPro" id="IPR022998">
    <property type="entry name" value="ThiamineP_synth_TenI"/>
</dbReference>
<dbReference type="InterPro" id="IPR036206">
    <property type="entry name" value="ThiamineP_synth_sf"/>
</dbReference>
<accession>A0ABV1NYR4</accession>
<evidence type="ECO:0000256" key="2">
    <source>
        <dbReference type="ARBA" id="ARBA00004948"/>
    </source>
</evidence>
<feature type="compositionally biased region" description="Pro residues" evidence="4">
    <location>
        <begin position="228"/>
        <end position="240"/>
    </location>
</feature>
<dbReference type="PANTHER" id="PTHR20857:SF15">
    <property type="entry name" value="THIAMINE-PHOSPHATE SYNTHASE"/>
    <property type="match status" value="1"/>
</dbReference>
<reference evidence="6 7" key="1">
    <citation type="submission" date="2024-02" db="EMBL/GenBank/DDBJ databases">
        <title>Full genome sequence of Nocardioides kribbensis.</title>
        <authorList>
            <person name="Poletto B.L."/>
            <person name="Silva G."/>
            <person name="Galante D."/>
            <person name="Campos K.R."/>
            <person name="Santos M.B.N."/>
            <person name="Sacchi C.T."/>
        </authorList>
    </citation>
    <scope>NUCLEOTIDE SEQUENCE [LARGE SCALE GENOMIC DNA]</scope>
    <source>
        <strain evidence="6 7">O4R</strain>
    </source>
</reference>